<organism evidence="1 2">
    <name type="scientific">Banduia mediterranea</name>
    <dbReference type="NCBI Taxonomy" id="3075609"/>
    <lineage>
        <taxon>Bacteria</taxon>
        <taxon>Pseudomonadati</taxon>
        <taxon>Pseudomonadota</taxon>
        <taxon>Gammaproteobacteria</taxon>
        <taxon>Nevskiales</taxon>
        <taxon>Algiphilaceae</taxon>
        <taxon>Banduia</taxon>
    </lineage>
</organism>
<dbReference type="EMBL" id="JAVRIC010000015">
    <property type="protein sequence ID" value="MDT0497920.1"/>
    <property type="molecule type" value="Genomic_DNA"/>
</dbReference>
<name>A0ABU2WK64_9GAMM</name>
<comment type="caution">
    <text evidence="1">The sequence shown here is derived from an EMBL/GenBank/DDBJ whole genome shotgun (WGS) entry which is preliminary data.</text>
</comment>
<evidence type="ECO:0000313" key="1">
    <source>
        <dbReference type="EMBL" id="MDT0497920.1"/>
    </source>
</evidence>
<protein>
    <submittedName>
        <fullName evidence="1">Uncharacterized protein</fullName>
    </submittedName>
</protein>
<reference evidence="1 2" key="1">
    <citation type="submission" date="2023-09" db="EMBL/GenBank/DDBJ databases">
        <authorList>
            <person name="Rey-Velasco X."/>
        </authorList>
    </citation>
    <scope>NUCLEOTIDE SEQUENCE [LARGE SCALE GENOMIC DNA]</scope>
    <source>
        <strain evidence="1 2">W345</strain>
    </source>
</reference>
<sequence>MSHEDVRSLKDVESLEQAYQELALQAHLLKSEAKDRWTSLKADWVRLQQELAPTRQAGQHAAQEIGSAASLLAKSVRESLAELRRSLPGSH</sequence>
<evidence type="ECO:0000313" key="2">
    <source>
        <dbReference type="Proteomes" id="UP001254608"/>
    </source>
</evidence>
<accession>A0ABU2WK64</accession>
<dbReference type="RefSeq" id="WP_311365313.1">
    <property type="nucleotide sequence ID" value="NZ_JAVRIC010000015.1"/>
</dbReference>
<gene>
    <name evidence="1" type="ORF">RM530_11180</name>
</gene>
<dbReference type="Proteomes" id="UP001254608">
    <property type="component" value="Unassembled WGS sequence"/>
</dbReference>
<keyword evidence="2" id="KW-1185">Reference proteome</keyword>
<proteinExistence type="predicted"/>